<dbReference type="RefSeq" id="XP_022321225.1">
    <property type="nucleotide sequence ID" value="XM_022465517.1"/>
</dbReference>
<evidence type="ECO:0000313" key="2">
    <source>
        <dbReference type="Proteomes" id="UP000694844"/>
    </source>
</evidence>
<sequence>MVSNFPLACMLISMCGISIALTHLCKDDWELVFHAPSGNGENVLKAWKTKHTNCDIVSGKCPCSITNGCLPYKARMETFRSSKRVLRSPYIDYWNCLNIQKVKLELNSGGKTLAFIEFNGRGSNYLNWFHNSRISRTSWTDMKRNGRYNYFSIDKETRYSRHFFINMKYGGCPEDAGWFVVADVINSKPCPWEKFKKYPQFLYTKNRKVGKWSNMKYGRAEFLNIYIKRK</sequence>
<name>A0A8B8D0A1_CRAVI</name>
<evidence type="ECO:0000313" key="4">
    <source>
        <dbReference type="RefSeq" id="XP_022321226.1"/>
    </source>
</evidence>
<evidence type="ECO:0000256" key="1">
    <source>
        <dbReference type="SAM" id="SignalP"/>
    </source>
</evidence>
<gene>
    <name evidence="3 4" type="primary">LOC111123273</name>
</gene>
<organism evidence="2 3">
    <name type="scientific">Crassostrea virginica</name>
    <name type="common">Eastern oyster</name>
    <dbReference type="NCBI Taxonomy" id="6565"/>
    <lineage>
        <taxon>Eukaryota</taxon>
        <taxon>Metazoa</taxon>
        <taxon>Spiralia</taxon>
        <taxon>Lophotrochozoa</taxon>
        <taxon>Mollusca</taxon>
        <taxon>Bivalvia</taxon>
        <taxon>Autobranchia</taxon>
        <taxon>Pteriomorphia</taxon>
        <taxon>Ostreida</taxon>
        <taxon>Ostreoidea</taxon>
        <taxon>Ostreidae</taxon>
        <taxon>Crassostrea</taxon>
    </lineage>
</organism>
<feature type="chain" id="PRO_5044666218" evidence="1">
    <location>
        <begin position="21"/>
        <end position="230"/>
    </location>
</feature>
<dbReference type="RefSeq" id="XP_022321226.1">
    <property type="nucleotide sequence ID" value="XM_022465518.1"/>
</dbReference>
<keyword evidence="1" id="KW-0732">Signal</keyword>
<dbReference type="OrthoDB" id="6061545at2759"/>
<feature type="signal peptide" evidence="1">
    <location>
        <begin position="1"/>
        <end position="20"/>
    </location>
</feature>
<evidence type="ECO:0000313" key="3">
    <source>
        <dbReference type="RefSeq" id="XP_022321225.1"/>
    </source>
</evidence>
<proteinExistence type="predicted"/>
<protein>
    <submittedName>
        <fullName evidence="3 4">Uncharacterized protein LOC111123273 isoform X2</fullName>
    </submittedName>
</protein>
<dbReference type="AlphaFoldDB" id="A0A8B8D0A1"/>
<reference evidence="3 4" key="1">
    <citation type="submission" date="2025-04" db="UniProtKB">
        <authorList>
            <consortium name="RefSeq"/>
        </authorList>
    </citation>
    <scope>IDENTIFICATION</scope>
    <source>
        <tissue evidence="3 4">Whole sample</tissue>
    </source>
</reference>
<dbReference type="GeneID" id="111123273"/>
<dbReference type="Proteomes" id="UP000694844">
    <property type="component" value="Chromosome 3"/>
</dbReference>
<keyword evidence="2" id="KW-1185">Reference proteome</keyword>
<accession>A0A8B8D0A1</accession>